<dbReference type="EMBL" id="JAZHGC010000072">
    <property type="protein sequence ID" value="MEM5292138.1"/>
    <property type="molecule type" value="Genomic_DNA"/>
</dbReference>
<protein>
    <submittedName>
        <fullName evidence="1">Uncharacterized protein</fullName>
    </submittedName>
</protein>
<evidence type="ECO:0000313" key="1">
    <source>
        <dbReference type="EMBL" id="MEM5292138.1"/>
    </source>
</evidence>
<evidence type="ECO:0000313" key="2">
    <source>
        <dbReference type="Proteomes" id="UP001494588"/>
    </source>
</evidence>
<proteinExistence type="predicted"/>
<name>A0ABU9QRK8_9BURK</name>
<organism evidence="1 2">
    <name type="scientific">Paraburkholderia sabiae</name>
    <dbReference type="NCBI Taxonomy" id="273251"/>
    <lineage>
        <taxon>Bacteria</taxon>
        <taxon>Pseudomonadati</taxon>
        <taxon>Pseudomonadota</taxon>
        <taxon>Betaproteobacteria</taxon>
        <taxon>Burkholderiales</taxon>
        <taxon>Burkholderiaceae</taxon>
        <taxon>Paraburkholderia</taxon>
    </lineage>
</organism>
<dbReference type="Proteomes" id="UP001494588">
    <property type="component" value="Unassembled WGS sequence"/>
</dbReference>
<sequence length="103" mass="11396">MNRASSFLVWAAVALLGAFAFGTIALAHEKVSALWVVVLGCGRELRPVSKAHDKRVAPTPNDFEADDNAPAERQLFDVAQAQLNRVNMRTARLLTRGVNRWPR</sequence>
<dbReference type="RefSeq" id="WP_201661326.1">
    <property type="nucleotide sequence ID" value="NZ_CAJHCS010000047.1"/>
</dbReference>
<accession>A0ABU9QRK8</accession>
<comment type="caution">
    <text evidence="1">The sequence shown here is derived from an EMBL/GenBank/DDBJ whole genome shotgun (WGS) entry which is preliminary data.</text>
</comment>
<reference evidence="1 2" key="1">
    <citation type="submission" date="2024-01" db="EMBL/GenBank/DDBJ databases">
        <title>The diversity of rhizobia nodulating Mimosa spp. in eleven states of Brazil covering several biomes is determined by host plant, location, and edaphic factors.</title>
        <authorList>
            <person name="Rouws L."/>
            <person name="Barauna A."/>
            <person name="Beukes C."/>
            <person name="De Faria S.M."/>
            <person name="Gross E."/>
            <person name="Dos Reis Junior F.B."/>
            <person name="Simon M."/>
            <person name="Maluk M."/>
            <person name="Odee D.W."/>
            <person name="Kenicer G."/>
            <person name="Young J.P.W."/>
            <person name="Reis V.M."/>
            <person name="Zilli J."/>
            <person name="James E.K."/>
        </authorList>
    </citation>
    <scope>NUCLEOTIDE SEQUENCE [LARGE SCALE GENOMIC DNA]</scope>
    <source>
        <strain evidence="1 2">JPY77</strain>
    </source>
</reference>
<gene>
    <name evidence="1" type="ORF">V4C55_41275</name>
</gene>
<keyword evidence="2" id="KW-1185">Reference proteome</keyword>